<protein>
    <recommendedName>
        <fullName evidence="4">Transmembrane protein</fullName>
    </recommendedName>
</protein>
<keyword evidence="1" id="KW-0472">Membrane</keyword>
<accession>A0ABD1UY36</accession>
<dbReference type="AlphaFoldDB" id="A0ABD1UY36"/>
<keyword evidence="3" id="KW-1185">Reference proteome</keyword>
<evidence type="ECO:0000313" key="2">
    <source>
        <dbReference type="EMBL" id="KAL2529969.1"/>
    </source>
</evidence>
<evidence type="ECO:0008006" key="4">
    <source>
        <dbReference type="Google" id="ProtNLM"/>
    </source>
</evidence>
<keyword evidence="1" id="KW-1133">Transmembrane helix</keyword>
<proteinExistence type="predicted"/>
<evidence type="ECO:0000313" key="3">
    <source>
        <dbReference type="Proteomes" id="UP001604277"/>
    </source>
</evidence>
<evidence type="ECO:0000256" key="1">
    <source>
        <dbReference type="SAM" id="Phobius"/>
    </source>
</evidence>
<keyword evidence="1" id="KW-0812">Transmembrane</keyword>
<reference evidence="3" key="1">
    <citation type="submission" date="2024-07" db="EMBL/GenBank/DDBJ databases">
        <title>Two chromosome-level genome assemblies of Korean endemic species Abeliophyllum distichum and Forsythia ovata (Oleaceae).</title>
        <authorList>
            <person name="Jang H."/>
        </authorList>
    </citation>
    <scope>NUCLEOTIDE SEQUENCE [LARGE SCALE GENOMIC DNA]</scope>
</reference>
<comment type="caution">
    <text evidence="2">The sequence shown here is derived from an EMBL/GenBank/DDBJ whole genome shotgun (WGS) entry which is preliminary data.</text>
</comment>
<organism evidence="2 3">
    <name type="scientific">Forsythia ovata</name>
    <dbReference type="NCBI Taxonomy" id="205694"/>
    <lineage>
        <taxon>Eukaryota</taxon>
        <taxon>Viridiplantae</taxon>
        <taxon>Streptophyta</taxon>
        <taxon>Embryophyta</taxon>
        <taxon>Tracheophyta</taxon>
        <taxon>Spermatophyta</taxon>
        <taxon>Magnoliopsida</taxon>
        <taxon>eudicotyledons</taxon>
        <taxon>Gunneridae</taxon>
        <taxon>Pentapetalae</taxon>
        <taxon>asterids</taxon>
        <taxon>lamiids</taxon>
        <taxon>Lamiales</taxon>
        <taxon>Oleaceae</taxon>
        <taxon>Forsythieae</taxon>
        <taxon>Forsythia</taxon>
    </lineage>
</organism>
<name>A0ABD1UY36_9LAMI</name>
<dbReference type="EMBL" id="JBFOLJ010000006">
    <property type="protein sequence ID" value="KAL2529969.1"/>
    <property type="molecule type" value="Genomic_DNA"/>
</dbReference>
<gene>
    <name evidence="2" type="ORF">Fot_22570</name>
</gene>
<feature type="transmembrane region" description="Helical" evidence="1">
    <location>
        <begin position="20"/>
        <end position="39"/>
    </location>
</feature>
<sequence length="125" mass="13884">MEVGLVVYKWEENGMISRNKWGVFCWVFGAAVGRFFCLLRGDLLGRFLAVKGGLGTVFLQQKLGENGWFKKSKRGLEVGSGAVFLYAWGDLSGRFLAVKVGRILESKKGKRMAGLWSGREGWNCG</sequence>
<dbReference type="Proteomes" id="UP001604277">
    <property type="component" value="Unassembled WGS sequence"/>
</dbReference>